<gene>
    <name evidence="2" type="ORF">ACFFQA_04770</name>
</gene>
<dbReference type="RefSeq" id="WP_377850379.1">
    <property type="nucleotide sequence ID" value="NZ_JBHLZU010000004.1"/>
</dbReference>
<keyword evidence="1" id="KW-0812">Transmembrane</keyword>
<feature type="transmembrane region" description="Helical" evidence="1">
    <location>
        <begin position="122"/>
        <end position="145"/>
    </location>
</feature>
<protein>
    <submittedName>
        <fullName evidence="2">Trp biosynthesis-associated membrane protein</fullName>
    </submittedName>
</protein>
<dbReference type="InterPro" id="IPR019051">
    <property type="entry name" value="Trp_biosyn_TM_oprn/chp"/>
</dbReference>
<evidence type="ECO:0000256" key="1">
    <source>
        <dbReference type="SAM" id="Phobius"/>
    </source>
</evidence>
<evidence type="ECO:0000313" key="2">
    <source>
        <dbReference type="EMBL" id="MFB9903244.1"/>
    </source>
</evidence>
<reference evidence="2 3" key="1">
    <citation type="submission" date="2024-09" db="EMBL/GenBank/DDBJ databases">
        <authorList>
            <person name="Sun Q."/>
            <person name="Mori K."/>
        </authorList>
    </citation>
    <scope>NUCLEOTIDE SEQUENCE [LARGE SCALE GENOMIC DNA]</scope>
    <source>
        <strain evidence="2 3">TBRC 7907</strain>
    </source>
</reference>
<proteinExistence type="predicted"/>
<accession>A0ABV5ZT47</accession>
<keyword evidence="1" id="KW-0472">Membrane</keyword>
<sequence>MAETVEAQRVTPVRGLLWTVVLLLLASAGLLWGSSTLQWFSETDPAAALRASQDRPTGADQVPALVPLALLSLAGIAGAVATASWPRRLFGGLLALVGGGSVGLWFVGALDSVGTTAGAQTVVGPLLGLAGLTLLGVAGLVLLFGGGRMPAMGARYATGSNAKAADPDREVWDALDSGRDPTVTARKEP</sequence>
<keyword evidence="1" id="KW-1133">Transmembrane helix</keyword>
<evidence type="ECO:0000313" key="3">
    <source>
        <dbReference type="Proteomes" id="UP001589693"/>
    </source>
</evidence>
<feature type="transmembrane region" description="Helical" evidence="1">
    <location>
        <begin position="12"/>
        <end position="32"/>
    </location>
</feature>
<dbReference type="EMBL" id="JBHLZU010000004">
    <property type="protein sequence ID" value="MFB9903244.1"/>
    <property type="molecule type" value="Genomic_DNA"/>
</dbReference>
<dbReference type="Proteomes" id="UP001589693">
    <property type="component" value="Unassembled WGS sequence"/>
</dbReference>
<comment type="caution">
    <text evidence="2">The sequence shown here is derived from an EMBL/GenBank/DDBJ whole genome shotgun (WGS) entry which is preliminary data.</text>
</comment>
<feature type="transmembrane region" description="Helical" evidence="1">
    <location>
        <begin position="64"/>
        <end position="82"/>
    </location>
</feature>
<organism evidence="2 3">
    <name type="scientific">Allokutzneria oryzae</name>
    <dbReference type="NCBI Taxonomy" id="1378989"/>
    <lineage>
        <taxon>Bacteria</taxon>
        <taxon>Bacillati</taxon>
        <taxon>Actinomycetota</taxon>
        <taxon>Actinomycetes</taxon>
        <taxon>Pseudonocardiales</taxon>
        <taxon>Pseudonocardiaceae</taxon>
        <taxon>Allokutzneria</taxon>
    </lineage>
</organism>
<feature type="transmembrane region" description="Helical" evidence="1">
    <location>
        <begin position="89"/>
        <end position="110"/>
    </location>
</feature>
<dbReference type="Pfam" id="PF09534">
    <property type="entry name" value="Trp_oprn_chp"/>
    <property type="match status" value="1"/>
</dbReference>
<keyword evidence="3" id="KW-1185">Reference proteome</keyword>
<name>A0ABV5ZT47_9PSEU</name>